<accession>X0ZT00</accession>
<dbReference type="EMBL" id="BART01007004">
    <property type="protein sequence ID" value="GAG72429.1"/>
    <property type="molecule type" value="Genomic_DNA"/>
</dbReference>
<gene>
    <name evidence="1" type="ORF">S01H4_15989</name>
</gene>
<organism evidence="1">
    <name type="scientific">marine sediment metagenome</name>
    <dbReference type="NCBI Taxonomy" id="412755"/>
    <lineage>
        <taxon>unclassified sequences</taxon>
        <taxon>metagenomes</taxon>
        <taxon>ecological metagenomes</taxon>
    </lineage>
</organism>
<proteinExistence type="predicted"/>
<dbReference type="AlphaFoldDB" id="X0ZT00"/>
<protein>
    <submittedName>
        <fullName evidence="1">Uncharacterized protein</fullName>
    </submittedName>
</protein>
<sequence>MVYLYGCEPKTKSLSRPDKLVNRQELQLEFDTIIGLAQLRMLDLDQQEQFRSVILQNALI</sequence>
<name>X0ZT00_9ZZZZ</name>
<evidence type="ECO:0000313" key="1">
    <source>
        <dbReference type="EMBL" id="GAG72429.1"/>
    </source>
</evidence>
<reference evidence="1" key="1">
    <citation type="journal article" date="2014" name="Front. Microbiol.">
        <title>High frequency of phylogenetically diverse reductive dehalogenase-homologous genes in deep subseafloor sedimentary metagenomes.</title>
        <authorList>
            <person name="Kawai M."/>
            <person name="Futagami T."/>
            <person name="Toyoda A."/>
            <person name="Takaki Y."/>
            <person name="Nishi S."/>
            <person name="Hori S."/>
            <person name="Arai W."/>
            <person name="Tsubouchi T."/>
            <person name="Morono Y."/>
            <person name="Uchiyama I."/>
            <person name="Ito T."/>
            <person name="Fujiyama A."/>
            <person name="Inagaki F."/>
            <person name="Takami H."/>
        </authorList>
    </citation>
    <scope>NUCLEOTIDE SEQUENCE</scope>
    <source>
        <strain evidence="1">Expedition CK06-06</strain>
    </source>
</reference>
<comment type="caution">
    <text evidence="1">The sequence shown here is derived from an EMBL/GenBank/DDBJ whole genome shotgun (WGS) entry which is preliminary data.</text>
</comment>
<feature type="non-terminal residue" evidence="1">
    <location>
        <position position="60"/>
    </location>
</feature>